<name>A0A8J8NGZ5_HALGN</name>
<dbReference type="OrthoDB" id="296325at2759"/>
<dbReference type="Proteomes" id="UP000785679">
    <property type="component" value="Unassembled WGS sequence"/>
</dbReference>
<proteinExistence type="predicted"/>
<evidence type="ECO:0000313" key="2">
    <source>
        <dbReference type="Proteomes" id="UP000785679"/>
    </source>
</evidence>
<dbReference type="AlphaFoldDB" id="A0A8J8NGZ5"/>
<sequence length="393" mass="45963">MPFITISDSQIKLSHSPNGIVQEQLWLYEEECTLDLLKIEYNLLRLVINQQDQRCYIDLQFDQPSMDLLFESVNYNEFERDCILDIVRALSEEPHSNKKNAYHAHSYAIKSQSKLSQFLQGIKSAIESNFTELFNIQDFNQLCSLLNGNEVQMPSGNYSNIHMCVVKVTDLTQQFQFVFITENEKDKSFEVLIQNCYETHGILQLQLAPHGKKVKAQGYEQFDYLKVSKLLGLDVSVLDNSDIQLLCYVLSHLFDLHVFVKELDTDDYERYRENCIIQNTLTSESCYRFYVGKIFYILANEYRIPVTISYVGIQDNPIGILVQVFDDENIIQSGMFLTISSGIWERVKKESVQVWIDLLQEKRKTSKIYCNEQDEQRFFDNIYFREGGMVSHF</sequence>
<protein>
    <submittedName>
        <fullName evidence="1">Uncharacterized protein</fullName>
    </submittedName>
</protein>
<accession>A0A8J8NGZ5</accession>
<evidence type="ECO:0000313" key="1">
    <source>
        <dbReference type="EMBL" id="TNV74888.1"/>
    </source>
</evidence>
<dbReference type="EMBL" id="RRYP01016574">
    <property type="protein sequence ID" value="TNV74888.1"/>
    <property type="molecule type" value="Genomic_DNA"/>
</dbReference>
<comment type="caution">
    <text evidence="1">The sequence shown here is derived from an EMBL/GenBank/DDBJ whole genome shotgun (WGS) entry which is preliminary data.</text>
</comment>
<keyword evidence="2" id="KW-1185">Reference proteome</keyword>
<reference evidence="1" key="1">
    <citation type="submission" date="2019-06" db="EMBL/GenBank/DDBJ databases">
        <authorList>
            <person name="Zheng W."/>
        </authorList>
    </citation>
    <scope>NUCLEOTIDE SEQUENCE</scope>
    <source>
        <strain evidence="1">QDHG01</strain>
    </source>
</reference>
<gene>
    <name evidence="1" type="ORF">FGO68_gene6887</name>
</gene>
<organism evidence="1 2">
    <name type="scientific">Halteria grandinella</name>
    <dbReference type="NCBI Taxonomy" id="5974"/>
    <lineage>
        <taxon>Eukaryota</taxon>
        <taxon>Sar</taxon>
        <taxon>Alveolata</taxon>
        <taxon>Ciliophora</taxon>
        <taxon>Intramacronucleata</taxon>
        <taxon>Spirotrichea</taxon>
        <taxon>Stichotrichia</taxon>
        <taxon>Sporadotrichida</taxon>
        <taxon>Halteriidae</taxon>
        <taxon>Halteria</taxon>
    </lineage>
</organism>